<organism evidence="4 5">
    <name type="scientific">Corynebacterium pseudotuberculosis 258</name>
    <dbReference type="NCBI Taxonomy" id="1168865"/>
    <lineage>
        <taxon>Bacteria</taxon>
        <taxon>Bacillati</taxon>
        <taxon>Actinomycetota</taxon>
        <taxon>Actinomycetes</taxon>
        <taxon>Mycobacteriales</taxon>
        <taxon>Corynebacteriaceae</taxon>
        <taxon>Corynebacterium</taxon>
    </lineage>
</organism>
<gene>
    <name evidence="4" type="ORF">CP258_00970</name>
</gene>
<dbReference type="Proteomes" id="UP000006465">
    <property type="component" value="Chromosome"/>
</dbReference>
<evidence type="ECO:0000313" key="4">
    <source>
        <dbReference type="EMBL" id="QGW56976.1"/>
    </source>
</evidence>
<dbReference type="Pfam" id="PF19407">
    <property type="entry name" value="DUF5979"/>
    <property type="match status" value="2"/>
</dbReference>
<evidence type="ECO:0000313" key="5">
    <source>
        <dbReference type="Proteomes" id="UP000006465"/>
    </source>
</evidence>
<feature type="region of interest" description="Disordered" evidence="1">
    <location>
        <begin position="213"/>
        <end position="242"/>
    </location>
</feature>
<name>A0AAX1FKG2_CORPS</name>
<reference evidence="4 5" key="1">
    <citation type="journal article" date="2013" name="J. Biotechnol.">
        <title>Genome sequence of Corynebacterium pseudotuberculosis biovar equi strain 258 and prediction of antigenic targets to improve biotechnological vaccine production.</title>
        <authorList>
            <person name="Soares S.C."/>
            <person name="Trost E."/>
            <person name="Ramos R.T."/>
            <person name="Carneiro A.R."/>
            <person name="Santos A.R."/>
            <person name="Pinto A.C."/>
            <person name="Barbosa E."/>
            <person name="Aburjaile F."/>
            <person name="Ali A."/>
            <person name="Diniz C.A."/>
            <person name="Hassan S.S."/>
            <person name="Fiaux K."/>
            <person name="Guimaraes L.C."/>
            <person name="Bakhtiar S.M."/>
            <person name="Pereira U."/>
            <person name="Almeida S.S."/>
            <person name="Abreu V.A."/>
            <person name="Rocha F.S."/>
            <person name="Dorella F.A."/>
            <person name="Miyoshi A."/>
            <person name="Silva A."/>
            <person name="Azevedo V."/>
            <person name="Tauch A."/>
        </authorList>
    </citation>
    <scope>NUCLEOTIDE SEQUENCE [LARGE SCALE GENOMIC DNA]</scope>
    <source>
        <strain evidence="4 5">258</strain>
    </source>
</reference>
<proteinExistence type="predicted"/>
<evidence type="ECO:0000256" key="2">
    <source>
        <dbReference type="SAM" id="Phobius"/>
    </source>
</evidence>
<evidence type="ECO:0000259" key="3">
    <source>
        <dbReference type="Pfam" id="PF19407"/>
    </source>
</evidence>
<feature type="compositionally biased region" description="Pro residues" evidence="1">
    <location>
        <begin position="213"/>
        <end position="222"/>
    </location>
</feature>
<accession>A0AAX1FKG2</accession>
<dbReference type="NCBIfam" id="TIGR01167">
    <property type="entry name" value="LPXTG_anchor"/>
    <property type="match status" value="1"/>
</dbReference>
<feature type="domain" description="DUF5979" evidence="3">
    <location>
        <begin position="3"/>
        <end position="83"/>
    </location>
</feature>
<dbReference type="InterPro" id="IPR046022">
    <property type="entry name" value="DUF5979"/>
</dbReference>
<dbReference type="EMBL" id="CP003540">
    <property type="protein sequence ID" value="QGW56976.1"/>
    <property type="molecule type" value="Genomic_DNA"/>
</dbReference>
<keyword evidence="2" id="KW-0812">Transmembrane</keyword>
<keyword evidence="2" id="KW-0472">Membrane</keyword>
<feature type="transmembrane region" description="Helical" evidence="2">
    <location>
        <begin position="249"/>
        <end position="268"/>
    </location>
</feature>
<feature type="domain" description="DUF5979" evidence="3">
    <location>
        <begin position="89"/>
        <end position="187"/>
    </location>
</feature>
<dbReference type="AlphaFoldDB" id="A0AAX1FKG2"/>
<dbReference type="KEGG" id="coe:CP258_00970"/>
<sequence length="274" mass="30834">MFKNKKFDFEYKCGDSAWTPFTASVNEPFKSPEFVDGTKCEVREDSTTGEVAGYNWTHKIDKPQFSIHVDDEEVQVIATNHYEPVLSEFVIEKQLQGAYKDKAREKEFIFDYVCYLDGQQVKDGILKITGEGQSEPVTGLKPETKCTITERDASISGASWTHRIAGEGNIVITEHGKTYKVTAVNAYSKPDFPWFIPLVPIVIIPIIPIFPHPTPAPQPPQKPSDQQPAPKTPEEKPQKEKKVLARTGANVWMFIVIAALLVLLGVFLRRRGNK</sequence>
<protein>
    <submittedName>
        <fullName evidence="4">LPXTG cell wall anchor domain-containing protein</fullName>
    </submittedName>
</protein>
<feature type="transmembrane region" description="Helical" evidence="2">
    <location>
        <begin position="192"/>
        <end position="210"/>
    </location>
</feature>
<keyword evidence="2" id="KW-1133">Transmembrane helix</keyword>
<evidence type="ECO:0000256" key="1">
    <source>
        <dbReference type="SAM" id="MobiDB-lite"/>
    </source>
</evidence>
<feature type="compositionally biased region" description="Basic and acidic residues" evidence="1">
    <location>
        <begin position="232"/>
        <end position="242"/>
    </location>
</feature>